<feature type="compositionally biased region" description="Gly residues" evidence="1">
    <location>
        <begin position="150"/>
        <end position="159"/>
    </location>
</feature>
<keyword evidence="2" id="KW-0614">Plasmid</keyword>
<geneLocation type="plasmid" evidence="2">
    <name>pSUP202.79</name>
</geneLocation>
<evidence type="ECO:0000313" key="2">
    <source>
        <dbReference type="EMBL" id="CAA05382.1"/>
    </source>
</evidence>
<feature type="compositionally biased region" description="Basic and acidic residues" evidence="1">
    <location>
        <begin position="244"/>
        <end position="256"/>
    </location>
</feature>
<feature type="compositionally biased region" description="Basic and acidic residues" evidence="1">
    <location>
        <begin position="1"/>
        <end position="13"/>
    </location>
</feature>
<sequence>MERRACMQQDQRDQPVGGPLVHRTCGGAQNLAFGKPRQAERIPALQGKASGRDPDEARHHHQEQERIEHPMGDPGDPRLPRRHRGRQGRRRMRAAIGEADQHQHAHDQPRILVKEEQRVLHRARQTLGRHDQPGGDHAEDDQGDRPVQEAGGGPVGLGHRGSPLSDECARSGPLAPDLRWSDRFHARRICPKRQAMHRNSADDVTAAAVAEEPLSASSPCRRAPSPWPRCPPIRCACPRIGRQADRHGAAGKDRRTPSVPPPSPVPRGERSSVVRPTGKPFAEGTTHRVAPRPRRGPGQAPGRPGLTPRGRRLHRRGWIPRPSLHRLPCPMAPAGA</sequence>
<feature type="compositionally biased region" description="Basic and acidic residues" evidence="1">
    <location>
        <begin position="128"/>
        <end position="137"/>
    </location>
</feature>
<dbReference type="AlphaFoldDB" id="O54077"/>
<feature type="region of interest" description="Disordered" evidence="1">
    <location>
        <begin position="244"/>
        <end position="336"/>
    </location>
</feature>
<reference evidence="2" key="1">
    <citation type="journal article" date="1998" name="Biochim. Biophys. Acta">
        <title>Sequence, chromophore extraction and 3-D model of the photoactive yellow protein from Rhodobacter sphaeroides.</title>
        <authorList>
            <person name="Kort R."/>
            <person name="Phillips-Jones M.K."/>
            <person name="Van Aalten D.M.F."/>
            <person name="Haker A."/>
            <person name="Hoffer S.M."/>
            <person name="Hellingwerf K.J."/>
            <person name="Crielaard W."/>
        </authorList>
    </citation>
    <scope>NUCLEOTIDE SEQUENCE</scope>
    <source>
        <strain evidence="2">NCIB 8253</strain>
        <plasmid evidence="2">pSUP202.79</plasmid>
    </source>
</reference>
<feature type="compositionally biased region" description="Basic and acidic residues" evidence="1">
    <location>
        <begin position="99"/>
        <end position="119"/>
    </location>
</feature>
<name>O54077_CERSP</name>
<protein>
    <submittedName>
        <fullName evidence="2">Uncharacterized protein</fullName>
    </submittedName>
</protein>
<feature type="compositionally biased region" description="Low complexity" evidence="1">
    <location>
        <begin position="296"/>
        <end position="308"/>
    </location>
</feature>
<gene>
    <name evidence="2" type="primary">orfE</name>
</gene>
<feature type="compositionally biased region" description="Basic and acidic residues" evidence="1">
    <location>
        <begin position="50"/>
        <end position="79"/>
    </location>
</feature>
<feature type="region of interest" description="Disordered" evidence="1">
    <location>
        <begin position="1"/>
        <end position="177"/>
    </location>
</feature>
<accession>O54077</accession>
<feature type="compositionally biased region" description="Basic residues" evidence="1">
    <location>
        <begin position="80"/>
        <end position="93"/>
    </location>
</feature>
<feature type="compositionally biased region" description="Basic residues" evidence="1">
    <location>
        <begin position="309"/>
        <end position="318"/>
    </location>
</feature>
<dbReference type="EMBL" id="AJ002398">
    <property type="protein sequence ID" value="CAA05382.1"/>
    <property type="molecule type" value="Genomic_DNA"/>
</dbReference>
<reference evidence="2" key="2">
    <citation type="journal article" date="2000" name="FEMS Microbiol. Lett.">
        <title>Characterisation of a Rrhodobacter sphaeroides gene that encodes a product resembling Eescherichia coli cytochrome b(561) and R. sphaeroides cytochrome b(562).</title>
        <authorList>
            <person name="Duggan P.S."/>
            <person name="Parker S.D."/>
            <person name="Phillips-Jones M.K."/>
        </authorList>
    </citation>
    <scope>NUCLEOTIDE SEQUENCE</scope>
    <source>
        <strain evidence="2">NCIB 8253</strain>
        <plasmid evidence="2">pSUP202.79</plasmid>
    </source>
</reference>
<evidence type="ECO:0000256" key="1">
    <source>
        <dbReference type="SAM" id="MobiDB-lite"/>
    </source>
</evidence>
<organism evidence="2">
    <name type="scientific">Cereibacter sphaeroides</name>
    <name type="common">Rhodobacter sphaeroides</name>
    <dbReference type="NCBI Taxonomy" id="1063"/>
    <lineage>
        <taxon>Bacteria</taxon>
        <taxon>Pseudomonadati</taxon>
        <taxon>Pseudomonadota</taxon>
        <taxon>Alphaproteobacteria</taxon>
        <taxon>Rhodobacterales</taxon>
        <taxon>Paracoccaceae</taxon>
        <taxon>Cereibacter</taxon>
    </lineage>
</organism>
<proteinExistence type="predicted"/>